<organism evidence="1 2">
    <name type="scientific">Linderina macrospora</name>
    <dbReference type="NCBI Taxonomy" id="4868"/>
    <lineage>
        <taxon>Eukaryota</taxon>
        <taxon>Fungi</taxon>
        <taxon>Fungi incertae sedis</taxon>
        <taxon>Zoopagomycota</taxon>
        <taxon>Kickxellomycotina</taxon>
        <taxon>Kickxellomycetes</taxon>
        <taxon>Kickxellales</taxon>
        <taxon>Kickxellaceae</taxon>
        <taxon>Linderina</taxon>
    </lineage>
</organism>
<comment type="caution">
    <text evidence="1">The sequence shown here is derived from an EMBL/GenBank/DDBJ whole genome shotgun (WGS) entry which is preliminary data.</text>
</comment>
<dbReference type="Proteomes" id="UP001150603">
    <property type="component" value="Unassembled WGS sequence"/>
</dbReference>
<dbReference type="EMBL" id="JANBPW010002860">
    <property type="protein sequence ID" value="KAJ1939396.1"/>
    <property type="molecule type" value="Genomic_DNA"/>
</dbReference>
<sequence>MDVDATPQDAPKNYIALLEVPEDKIGILPGASQDLTSVTFCIKEEDHTLGNALRWAIMQNSQVDFCGYSIPHPSETKMNVRIQTTDKTDAAQAMEKGMDDLKSVSQFIKARFLQRVAENNYARTN</sequence>
<protein>
    <submittedName>
        <fullName evidence="1">RNA polymerase subunit AC19</fullName>
    </submittedName>
</protein>
<reference evidence="1" key="1">
    <citation type="submission" date="2022-07" db="EMBL/GenBank/DDBJ databases">
        <title>Phylogenomic reconstructions and comparative analyses of Kickxellomycotina fungi.</title>
        <authorList>
            <person name="Reynolds N.K."/>
            <person name="Stajich J.E."/>
            <person name="Barry K."/>
            <person name="Grigoriev I.V."/>
            <person name="Crous P."/>
            <person name="Smith M.E."/>
        </authorList>
    </citation>
    <scope>NUCLEOTIDE SEQUENCE</scope>
    <source>
        <strain evidence="1">NRRL 5244</strain>
    </source>
</reference>
<keyword evidence="2" id="KW-1185">Reference proteome</keyword>
<evidence type="ECO:0000313" key="1">
    <source>
        <dbReference type="EMBL" id="KAJ1939396.1"/>
    </source>
</evidence>
<proteinExistence type="predicted"/>
<accession>A0ACC1J6D8</accession>
<gene>
    <name evidence="1" type="primary">RPC19</name>
    <name evidence="1" type="ORF">FBU59_004137</name>
</gene>
<name>A0ACC1J6D8_9FUNG</name>
<evidence type="ECO:0000313" key="2">
    <source>
        <dbReference type="Proteomes" id="UP001150603"/>
    </source>
</evidence>